<dbReference type="SUPFAM" id="SSF51569">
    <property type="entry name" value="Aldolase"/>
    <property type="match status" value="1"/>
</dbReference>
<evidence type="ECO:0000313" key="7">
    <source>
        <dbReference type="Proteomes" id="UP001061361"/>
    </source>
</evidence>
<evidence type="ECO:0008006" key="8">
    <source>
        <dbReference type="Google" id="ProtNLM"/>
    </source>
</evidence>
<dbReference type="NCBIfam" id="TIGR01182">
    <property type="entry name" value="eda"/>
    <property type="match status" value="1"/>
</dbReference>
<comment type="similarity">
    <text evidence="2">Belongs to the KHG/KDPG aldolase family.</text>
</comment>
<evidence type="ECO:0000256" key="1">
    <source>
        <dbReference type="ARBA" id="ARBA00004761"/>
    </source>
</evidence>
<evidence type="ECO:0000256" key="2">
    <source>
        <dbReference type="ARBA" id="ARBA00006906"/>
    </source>
</evidence>
<gene>
    <name evidence="6" type="ORF">JCM14722_25560</name>
</gene>
<organism evidence="6 7">
    <name type="scientific">Pseudodesulfovibrio portus</name>
    <dbReference type="NCBI Taxonomy" id="231439"/>
    <lineage>
        <taxon>Bacteria</taxon>
        <taxon>Pseudomonadati</taxon>
        <taxon>Thermodesulfobacteriota</taxon>
        <taxon>Desulfovibrionia</taxon>
        <taxon>Desulfovibrionales</taxon>
        <taxon>Desulfovibrionaceae</taxon>
    </lineage>
</organism>
<evidence type="ECO:0000256" key="4">
    <source>
        <dbReference type="ARBA" id="ARBA00023239"/>
    </source>
</evidence>
<keyword evidence="5" id="KW-0119">Carbohydrate metabolism</keyword>
<dbReference type="InterPro" id="IPR013785">
    <property type="entry name" value="Aldolase_TIM"/>
</dbReference>
<evidence type="ECO:0000256" key="3">
    <source>
        <dbReference type="ARBA" id="ARBA00011233"/>
    </source>
</evidence>
<evidence type="ECO:0000256" key="5">
    <source>
        <dbReference type="ARBA" id="ARBA00023277"/>
    </source>
</evidence>
<comment type="pathway">
    <text evidence="1">Carbohydrate acid metabolism.</text>
</comment>
<dbReference type="PANTHER" id="PTHR30246">
    <property type="entry name" value="2-KETO-3-DEOXY-6-PHOSPHOGLUCONATE ALDOLASE"/>
    <property type="match status" value="1"/>
</dbReference>
<keyword evidence="7" id="KW-1185">Reference proteome</keyword>
<evidence type="ECO:0000313" key="6">
    <source>
        <dbReference type="EMBL" id="BDQ35014.1"/>
    </source>
</evidence>
<comment type="subunit">
    <text evidence="3">Homotrimer.</text>
</comment>
<dbReference type="NCBIfam" id="NF004325">
    <property type="entry name" value="PRK05718.1"/>
    <property type="match status" value="1"/>
</dbReference>
<protein>
    <recommendedName>
        <fullName evidence="8">2-dehydro-3-deoxy-phosphogluconate aldolase</fullName>
    </recommendedName>
</protein>
<dbReference type="Pfam" id="PF01081">
    <property type="entry name" value="Aldolase"/>
    <property type="match status" value="1"/>
</dbReference>
<accession>A0ABN6RVB6</accession>
<reference evidence="6" key="1">
    <citation type="submission" date="2022-08" db="EMBL/GenBank/DDBJ databases">
        <title>Genome Sequence of the sulphate-reducing bacterium, Pseudodesulfovibrio portus JCM14722.</title>
        <authorList>
            <person name="Kondo R."/>
            <person name="Kataoka T."/>
        </authorList>
    </citation>
    <scope>NUCLEOTIDE SEQUENCE</scope>
    <source>
        <strain evidence="6">JCM 14722</strain>
    </source>
</reference>
<dbReference type="Proteomes" id="UP001061361">
    <property type="component" value="Chromosome"/>
</dbReference>
<sequence>MNLLDTIRAVSIVPVVALPEPGHAVPLAKALVDGELPIAEVTFRTPAAAEGIRLMTRECPDMLVGAGTVLTTAQVDAAMDAGAAFIVAPGFDPVVVDYCLERSIPVMPGVCTASELTQAVLRELPAVKFFPAEAMGGLKTLKSLAAPFRPMDFMVTGGLSMDNMAPYLAWDRILAIGGSWMVKKQLLADRDFDRVRELAAEAVQAVRALRS</sequence>
<dbReference type="RefSeq" id="WP_264981904.1">
    <property type="nucleotide sequence ID" value="NZ_AP026708.1"/>
</dbReference>
<dbReference type="PANTHER" id="PTHR30246:SF1">
    <property type="entry name" value="2-DEHYDRO-3-DEOXY-6-PHOSPHOGALACTONATE ALDOLASE-RELATED"/>
    <property type="match status" value="1"/>
</dbReference>
<proteinExistence type="inferred from homology"/>
<keyword evidence="4" id="KW-0456">Lyase</keyword>
<dbReference type="InterPro" id="IPR000887">
    <property type="entry name" value="Aldlse_KDPG_KHG"/>
</dbReference>
<name>A0ABN6RVB6_9BACT</name>
<dbReference type="CDD" id="cd00452">
    <property type="entry name" value="KDPG_aldolase"/>
    <property type="match status" value="1"/>
</dbReference>
<dbReference type="Gene3D" id="3.20.20.70">
    <property type="entry name" value="Aldolase class I"/>
    <property type="match status" value="1"/>
</dbReference>
<dbReference type="EMBL" id="AP026708">
    <property type="protein sequence ID" value="BDQ35014.1"/>
    <property type="molecule type" value="Genomic_DNA"/>
</dbReference>